<evidence type="ECO:0000256" key="1">
    <source>
        <dbReference type="SAM" id="MobiDB-lite"/>
    </source>
</evidence>
<protein>
    <submittedName>
        <fullName evidence="3">Cupin domain-containing protein</fullName>
    </submittedName>
</protein>
<dbReference type="InterPro" id="IPR011051">
    <property type="entry name" value="RmlC_Cupin_sf"/>
</dbReference>
<dbReference type="CDD" id="cd02233">
    <property type="entry name" value="cupin_HNL-like"/>
    <property type="match status" value="1"/>
</dbReference>
<feature type="compositionally biased region" description="Low complexity" evidence="1">
    <location>
        <begin position="137"/>
        <end position="148"/>
    </location>
</feature>
<sequence length="148" mass="15604">MQIISGRSGAPSITATGTFTGQVFQDPVLGGRDDVKINTVIFTPCSRTYWHHHENGQLLQVFRGKGFVCGADGVPRVIAEGDTVWIEPGERHWHGGTAETLLGHTAITLGGTEWLEEVSEEEHAEAARVNGLAGDTAVSSPASSPAGA</sequence>
<dbReference type="Pfam" id="PF07883">
    <property type="entry name" value="Cupin_2"/>
    <property type="match status" value="1"/>
</dbReference>
<evidence type="ECO:0000259" key="2">
    <source>
        <dbReference type="Pfam" id="PF07883"/>
    </source>
</evidence>
<dbReference type="SUPFAM" id="SSF51182">
    <property type="entry name" value="RmlC-like cupins"/>
    <property type="match status" value="1"/>
</dbReference>
<dbReference type="PANTHER" id="PTHR43698:SF1">
    <property type="entry name" value="BLL4564 PROTEIN"/>
    <property type="match status" value="1"/>
</dbReference>
<dbReference type="AlphaFoldDB" id="A0AB39BJT1"/>
<dbReference type="RefSeq" id="WP_368499132.1">
    <property type="nucleotide sequence ID" value="NZ_CP162511.1"/>
</dbReference>
<gene>
    <name evidence="3" type="ORF">ABFY20_06525</name>
</gene>
<name>A0AB39BJT1_9MICO</name>
<feature type="region of interest" description="Disordered" evidence="1">
    <location>
        <begin position="122"/>
        <end position="148"/>
    </location>
</feature>
<dbReference type="InterPro" id="IPR047263">
    <property type="entry name" value="HNL-like_cupin"/>
</dbReference>
<proteinExistence type="predicted"/>
<evidence type="ECO:0000313" key="3">
    <source>
        <dbReference type="EMBL" id="XDI06754.1"/>
    </source>
</evidence>
<dbReference type="PANTHER" id="PTHR43698">
    <property type="entry name" value="RIBD C-TERMINAL DOMAIN CONTAINING PROTEIN"/>
    <property type="match status" value="1"/>
</dbReference>
<accession>A0AB39BJT1</accession>
<reference evidence="3" key="1">
    <citation type="submission" date="2024-05" db="EMBL/GenBank/DDBJ databases">
        <title>Herbiconiux sp. A18JL235.</title>
        <authorList>
            <person name="Zhang G."/>
        </authorList>
    </citation>
    <scope>NUCLEOTIDE SEQUENCE</scope>
    <source>
        <strain evidence="3">A18JL235</strain>
    </source>
</reference>
<dbReference type="InterPro" id="IPR013096">
    <property type="entry name" value="Cupin_2"/>
</dbReference>
<dbReference type="EMBL" id="CP162511">
    <property type="protein sequence ID" value="XDI06754.1"/>
    <property type="molecule type" value="Genomic_DNA"/>
</dbReference>
<dbReference type="Gene3D" id="2.60.120.10">
    <property type="entry name" value="Jelly Rolls"/>
    <property type="match status" value="1"/>
</dbReference>
<organism evidence="3">
    <name type="scientific">Herbiconiux sp. A18JL235</name>
    <dbReference type="NCBI Taxonomy" id="3152363"/>
    <lineage>
        <taxon>Bacteria</taxon>
        <taxon>Bacillati</taxon>
        <taxon>Actinomycetota</taxon>
        <taxon>Actinomycetes</taxon>
        <taxon>Micrococcales</taxon>
        <taxon>Microbacteriaceae</taxon>
        <taxon>Herbiconiux</taxon>
    </lineage>
</organism>
<feature type="domain" description="Cupin type-2" evidence="2">
    <location>
        <begin position="43"/>
        <end position="96"/>
    </location>
</feature>
<dbReference type="InterPro" id="IPR014710">
    <property type="entry name" value="RmlC-like_jellyroll"/>
</dbReference>